<accession>A0AC61N2K9</accession>
<reference evidence="1" key="1">
    <citation type="submission" date="2021-01" db="EMBL/GenBank/DDBJ databases">
        <title>Complete genome sequence of Clostridiales bacterium R-7.</title>
        <authorList>
            <person name="Mahoney-Kurpe S.C."/>
            <person name="Palevich N."/>
            <person name="Koike S."/>
            <person name="Moon C.D."/>
            <person name="Attwood G.T."/>
        </authorList>
    </citation>
    <scope>NUCLEOTIDE SEQUENCE</scope>
    <source>
        <strain evidence="1">R-7</strain>
    </source>
</reference>
<evidence type="ECO:0000313" key="1">
    <source>
        <dbReference type="EMBL" id="QUC66825.1"/>
    </source>
</evidence>
<name>A0AC61N2K9_9FIRM</name>
<evidence type="ECO:0000313" key="2">
    <source>
        <dbReference type="Proteomes" id="UP000682782"/>
    </source>
</evidence>
<sequence>MEVRLLKPEEHFEANLISTVAFHMKMEDPEKNREESLKSQDEDWGAFSEDGKVMARIINNHYETRLDGQRVRNGGIGAVSTLPEYRNTGAVKAIFEKLIPEAYRNGEIISALYPFNHAFYRKFGYETVRWQDHYEFVPAVLSGYRFSGDAELWKPGDPVSEYTALYNRFADSFNLAMYRDDKMMLDLIKGEYYKDRKFCYLLKENGKTVAYLIFQDVRNDPAAILTVKDIAWDGKAGFYAILGFLARFTADYGTIRLFLPSCLQLLSVIQTPRAYDIQQTATQSYMVRAMNVKRILEIIKKPDDSQFVIRVEGDALIPENNGTWKVCGNSIEQTEETPDLTVSIQAFGQMAVGAVSLAEAMYRPDVTVSGNEAVLEKVFVRKPILVEDHF</sequence>
<gene>
    <name evidence="1" type="ORF">JYE49_13410</name>
</gene>
<organism evidence="1 2">
    <name type="scientific">Aristaeella hokkaidonensis</name>
    <dbReference type="NCBI Taxonomy" id="3046382"/>
    <lineage>
        <taxon>Bacteria</taxon>
        <taxon>Bacillati</taxon>
        <taxon>Bacillota</taxon>
        <taxon>Clostridia</taxon>
        <taxon>Eubacteriales</taxon>
        <taxon>Aristaeellaceae</taxon>
        <taxon>Aristaeella</taxon>
    </lineage>
</organism>
<dbReference type="EMBL" id="CP068393">
    <property type="protein sequence ID" value="QUC66825.1"/>
    <property type="molecule type" value="Genomic_DNA"/>
</dbReference>
<protein>
    <submittedName>
        <fullName evidence="1">GNAT family N-acetyltransferase</fullName>
    </submittedName>
</protein>
<proteinExistence type="predicted"/>
<dbReference type="Proteomes" id="UP000682782">
    <property type="component" value="Chromosome"/>
</dbReference>
<keyword evidence="2" id="KW-1185">Reference proteome</keyword>